<name>A0AAE0KLY2_9PEZI</name>
<sequence length="241" mass="27246">MGIFSFYQAPLHFNSLSWASVESAVEFFDCLPFWHLDQSRIAEIMKPIDDNSDAIHHDIAEQNFQVTDYKRENHYLDLTTEKRWAGKESLVAVAPQSYYAHLIRINHAGASSEQPKAAAVMHEGPTYAFTTRRAGQKEVEWSNPYLDSSQEYHAWFHPDMRSLGRSTGGTGLDVVCLAITELTEGGESTSTSVYSTGVVLAENLGQPGSYSRVGFFTFWFDSDAAFREARQKAFHRQLYII</sequence>
<keyword evidence="2" id="KW-1185">Reference proteome</keyword>
<evidence type="ECO:0000313" key="2">
    <source>
        <dbReference type="Proteomes" id="UP001287356"/>
    </source>
</evidence>
<reference evidence="1" key="2">
    <citation type="submission" date="2023-06" db="EMBL/GenBank/DDBJ databases">
        <authorList>
            <consortium name="Lawrence Berkeley National Laboratory"/>
            <person name="Haridas S."/>
            <person name="Hensen N."/>
            <person name="Bonometti L."/>
            <person name="Westerberg I."/>
            <person name="Brannstrom I.O."/>
            <person name="Guillou S."/>
            <person name="Cros-Aarteil S."/>
            <person name="Calhoun S."/>
            <person name="Kuo A."/>
            <person name="Mondo S."/>
            <person name="Pangilinan J."/>
            <person name="Riley R."/>
            <person name="Labutti K."/>
            <person name="Andreopoulos B."/>
            <person name="Lipzen A."/>
            <person name="Chen C."/>
            <person name="Yanf M."/>
            <person name="Daum C."/>
            <person name="Ng V."/>
            <person name="Clum A."/>
            <person name="Steindorff A."/>
            <person name="Ohm R."/>
            <person name="Martin F."/>
            <person name="Silar P."/>
            <person name="Natvig D."/>
            <person name="Lalanne C."/>
            <person name="Gautier V."/>
            <person name="Ament-Velasquez S.L."/>
            <person name="Kruys A."/>
            <person name="Hutchinson M.I."/>
            <person name="Powell A.J."/>
            <person name="Barry K."/>
            <person name="Miller A.N."/>
            <person name="Grigoriev I.V."/>
            <person name="Debuchy R."/>
            <person name="Gladieux P."/>
            <person name="Thoren M.H."/>
            <person name="Johannesson H."/>
        </authorList>
    </citation>
    <scope>NUCLEOTIDE SEQUENCE</scope>
    <source>
        <strain evidence="1">CBS 958.72</strain>
    </source>
</reference>
<reference evidence="1" key="1">
    <citation type="journal article" date="2023" name="Mol. Phylogenet. Evol.">
        <title>Genome-scale phylogeny and comparative genomics of the fungal order Sordariales.</title>
        <authorList>
            <person name="Hensen N."/>
            <person name="Bonometti L."/>
            <person name="Westerberg I."/>
            <person name="Brannstrom I.O."/>
            <person name="Guillou S."/>
            <person name="Cros-Aarteil S."/>
            <person name="Calhoun S."/>
            <person name="Haridas S."/>
            <person name="Kuo A."/>
            <person name="Mondo S."/>
            <person name="Pangilinan J."/>
            <person name="Riley R."/>
            <person name="LaButti K."/>
            <person name="Andreopoulos B."/>
            <person name="Lipzen A."/>
            <person name="Chen C."/>
            <person name="Yan M."/>
            <person name="Daum C."/>
            <person name="Ng V."/>
            <person name="Clum A."/>
            <person name="Steindorff A."/>
            <person name="Ohm R.A."/>
            <person name="Martin F."/>
            <person name="Silar P."/>
            <person name="Natvig D.O."/>
            <person name="Lalanne C."/>
            <person name="Gautier V."/>
            <person name="Ament-Velasquez S.L."/>
            <person name="Kruys A."/>
            <person name="Hutchinson M.I."/>
            <person name="Powell A.J."/>
            <person name="Barry K."/>
            <person name="Miller A.N."/>
            <person name="Grigoriev I.V."/>
            <person name="Debuchy R."/>
            <person name="Gladieux P."/>
            <person name="Hiltunen Thoren M."/>
            <person name="Johannesson H."/>
        </authorList>
    </citation>
    <scope>NUCLEOTIDE SEQUENCE</scope>
    <source>
        <strain evidence="1">CBS 958.72</strain>
    </source>
</reference>
<dbReference type="AlphaFoldDB" id="A0AAE0KLY2"/>
<protein>
    <submittedName>
        <fullName evidence="1">Uncharacterized protein</fullName>
    </submittedName>
</protein>
<gene>
    <name evidence="1" type="ORF">B0T24DRAFT_716736</name>
</gene>
<comment type="caution">
    <text evidence="1">The sequence shown here is derived from an EMBL/GenBank/DDBJ whole genome shotgun (WGS) entry which is preliminary data.</text>
</comment>
<dbReference type="EMBL" id="JAULSN010000002">
    <property type="protein sequence ID" value="KAK3379101.1"/>
    <property type="molecule type" value="Genomic_DNA"/>
</dbReference>
<proteinExistence type="predicted"/>
<dbReference type="Proteomes" id="UP001287356">
    <property type="component" value="Unassembled WGS sequence"/>
</dbReference>
<organism evidence="1 2">
    <name type="scientific">Lasiosphaeria ovina</name>
    <dbReference type="NCBI Taxonomy" id="92902"/>
    <lineage>
        <taxon>Eukaryota</taxon>
        <taxon>Fungi</taxon>
        <taxon>Dikarya</taxon>
        <taxon>Ascomycota</taxon>
        <taxon>Pezizomycotina</taxon>
        <taxon>Sordariomycetes</taxon>
        <taxon>Sordariomycetidae</taxon>
        <taxon>Sordariales</taxon>
        <taxon>Lasiosphaeriaceae</taxon>
        <taxon>Lasiosphaeria</taxon>
    </lineage>
</organism>
<evidence type="ECO:0000313" key="1">
    <source>
        <dbReference type="EMBL" id="KAK3379101.1"/>
    </source>
</evidence>
<accession>A0AAE0KLY2</accession>